<accession>A0A396I3T1</accession>
<dbReference type="AlphaFoldDB" id="A0A396I3T1"/>
<name>A0A396I3T1_MEDTR</name>
<reference evidence="1" key="1">
    <citation type="journal article" date="2018" name="Nat. Plants">
        <title>Whole-genome landscape of Medicago truncatula symbiotic genes.</title>
        <authorList>
            <person name="Pecrix Y."/>
            <person name="Gamas P."/>
            <person name="Carrere S."/>
        </authorList>
    </citation>
    <scope>NUCLEOTIDE SEQUENCE</scope>
    <source>
        <tissue evidence="1">Leaves</tissue>
    </source>
</reference>
<protein>
    <submittedName>
        <fullName evidence="1">Uncharacterized protein</fullName>
    </submittedName>
</protein>
<evidence type="ECO:0000313" key="1">
    <source>
        <dbReference type="EMBL" id="RHN60302.1"/>
    </source>
</evidence>
<dbReference type="Gramene" id="rna22594">
    <property type="protein sequence ID" value="RHN60302.1"/>
    <property type="gene ID" value="gene22594"/>
</dbReference>
<sequence>MTHTIFNYRCSLIYLTSNCSFSGSTSLTWGTGCCPGLQDFTHY</sequence>
<gene>
    <name evidence="1" type="ORF">MtrunA17_Chr4g0024291</name>
</gene>
<organism evidence="1">
    <name type="scientific">Medicago truncatula</name>
    <name type="common">Barrel medic</name>
    <name type="synonym">Medicago tribuloides</name>
    <dbReference type="NCBI Taxonomy" id="3880"/>
    <lineage>
        <taxon>Eukaryota</taxon>
        <taxon>Viridiplantae</taxon>
        <taxon>Streptophyta</taxon>
        <taxon>Embryophyta</taxon>
        <taxon>Tracheophyta</taxon>
        <taxon>Spermatophyta</taxon>
        <taxon>Magnoliopsida</taxon>
        <taxon>eudicotyledons</taxon>
        <taxon>Gunneridae</taxon>
        <taxon>Pentapetalae</taxon>
        <taxon>rosids</taxon>
        <taxon>fabids</taxon>
        <taxon>Fabales</taxon>
        <taxon>Fabaceae</taxon>
        <taxon>Papilionoideae</taxon>
        <taxon>50 kb inversion clade</taxon>
        <taxon>NPAAA clade</taxon>
        <taxon>Hologalegina</taxon>
        <taxon>IRL clade</taxon>
        <taxon>Trifolieae</taxon>
        <taxon>Medicago</taxon>
    </lineage>
</organism>
<dbReference type="Proteomes" id="UP000265566">
    <property type="component" value="Chromosome 4"/>
</dbReference>
<dbReference type="EMBL" id="PSQE01000004">
    <property type="protein sequence ID" value="RHN60302.1"/>
    <property type="molecule type" value="Genomic_DNA"/>
</dbReference>
<proteinExistence type="predicted"/>
<comment type="caution">
    <text evidence="1">The sequence shown here is derived from an EMBL/GenBank/DDBJ whole genome shotgun (WGS) entry which is preliminary data.</text>
</comment>